<feature type="transmembrane region" description="Helical" evidence="7">
    <location>
        <begin position="152"/>
        <end position="169"/>
    </location>
</feature>
<proteinExistence type="inferred from homology"/>
<evidence type="ECO:0000313" key="11">
    <source>
        <dbReference type="Proteomes" id="UP000007089"/>
    </source>
</evidence>
<keyword evidence="7" id="KW-0285">Flavoprotein</keyword>
<evidence type="ECO:0000256" key="5">
    <source>
        <dbReference type="ARBA" id="ARBA00023004"/>
    </source>
</evidence>
<dbReference type="HOGENOM" id="CLU_080662_0_1_7"/>
<evidence type="ECO:0000256" key="6">
    <source>
        <dbReference type="ARBA" id="ARBA00023136"/>
    </source>
</evidence>
<dbReference type="PANTHER" id="PTHR36964:SF1">
    <property type="entry name" value="PROTEIN-METHIONINE-SULFOXIDE REDUCTASE HEME-BINDING SUBUNIT MSRQ"/>
    <property type="match status" value="1"/>
</dbReference>
<comment type="subunit">
    <text evidence="7">Heterodimer of a catalytic subunit (MsrP) and a heme-binding subunit (MsrQ).</text>
</comment>
<keyword evidence="7" id="KW-0288">FMN</keyword>
<evidence type="ECO:0000256" key="8">
    <source>
        <dbReference type="SAM" id="MobiDB-lite"/>
    </source>
</evidence>
<protein>
    <recommendedName>
        <fullName evidence="7">Protein-methionine-sulfoxide reductase heme-binding subunit MsrQ</fullName>
    </recommendedName>
    <alternativeName>
        <fullName evidence="7">Flavocytochrome MsrQ</fullName>
    </alternativeName>
</protein>
<dbReference type="GO" id="GO:0010181">
    <property type="term" value="F:FMN binding"/>
    <property type="evidence" value="ECO:0007669"/>
    <property type="project" value="UniProtKB-UniRule"/>
</dbReference>
<dbReference type="AlphaFoldDB" id="B8J9P9"/>
<feature type="transmembrane region" description="Helical" evidence="7">
    <location>
        <begin position="119"/>
        <end position="140"/>
    </location>
</feature>
<sequence>MTRAGIHIRLRLLKALTFAACCLPLAKLAWDAFTGGLGANPIEAVLNRLGFWTLTLLTLSLAPTPAHDLLGLAWPVRVRRMLGLFTFAYATLHLCWYVGVDQFFDLHVLAKDVLKRKFMAVGFVAWLLLVPLAVTSTDRWVRRLGYARWKRLHRLVYAVAALGVVHFVWRVKADALRPYVFATILAALLGARAAARVRAEVSRAGAPRPRSSPDRTASGGMPRRPGWRRRGCRRRGPPRARARGSRRGAGRRAGPSGTPIRP</sequence>
<dbReference type="GO" id="GO:0005886">
    <property type="term" value="C:plasma membrane"/>
    <property type="evidence" value="ECO:0007669"/>
    <property type="project" value="UniProtKB-SubCell"/>
</dbReference>
<comment type="function">
    <text evidence="7">Part of the MsrPQ system that repairs oxidized cell envelope proteins containing methionine sulfoxide residues (Met-O), using respiratory chain electrons. Thus protects these proteins from oxidative-stress damage caused by reactive species of oxygen and chlorine. MsrPQ is essential for the maintenance of envelope integrity under bleach stress, rescuing a wide series of structurally unrelated cell envelope proteins from methionine oxidation. MsrQ provides electrons for reduction to the reductase catalytic subunit MsrP, using the quinone pool of the respiratory chain.</text>
</comment>
<organism evidence="10 11">
    <name type="scientific">Anaeromyxobacter dehalogenans (strain ATCC BAA-258 / DSM 21875 / 2CP-1)</name>
    <dbReference type="NCBI Taxonomy" id="455488"/>
    <lineage>
        <taxon>Bacteria</taxon>
        <taxon>Pseudomonadati</taxon>
        <taxon>Myxococcota</taxon>
        <taxon>Myxococcia</taxon>
        <taxon>Myxococcales</taxon>
        <taxon>Cystobacterineae</taxon>
        <taxon>Anaeromyxobacteraceae</taxon>
        <taxon>Anaeromyxobacter</taxon>
    </lineage>
</organism>
<dbReference type="InterPro" id="IPR022837">
    <property type="entry name" value="MsrQ-like"/>
</dbReference>
<comment type="subcellular location">
    <subcellularLocation>
        <location evidence="7">Cell inner membrane</location>
        <topology evidence="7">Multi-pass membrane protein</topology>
    </subcellularLocation>
    <subcellularLocation>
        <location evidence="1">Membrane</location>
        <topology evidence="1">Multi-pass membrane protein</topology>
    </subcellularLocation>
</comment>
<dbReference type="Proteomes" id="UP000007089">
    <property type="component" value="Chromosome"/>
</dbReference>
<dbReference type="Pfam" id="PF01794">
    <property type="entry name" value="Ferric_reduct"/>
    <property type="match status" value="1"/>
</dbReference>
<keyword evidence="7" id="KW-0479">Metal-binding</keyword>
<gene>
    <name evidence="7" type="primary">msrQ</name>
    <name evidence="10" type="ordered locus">A2cp1_4119</name>
</gene>
<evidence type="ECO:0000256" key="7">
    <source>
        <dbReference type="HAMAP-Rule" id="MF_01207"/>
    </source>
</evidence>
<name>B8J9P9_ANAD2</name>
<dbReference type="KEGG" id="acp:A2cp1_4119"/>
<keyword evidence="7" id="KW-1003">Cell membrane</keyword>
<evidence type="ECO:0000256" key="1">
    <source>
        <dbReference type="ARBA" id="ARBA00004141"/>
    </source>
</evidence>
<comment type="cofactor">
    <cofactor evidence="7">
        <name>FMN</name>
        <dbReference type="ChEBI" id="CHEBI:58210"/>
    </cofactor>
    <text evidence="7">Binds 1 FMN per subunit.</text>
</comment>
<keyword evidence="2 7" id="KW-0813">Transport</keyword>
<dbReference type="GO" id="GO:0009055">
    <property type="term" value="F:electron transfer activity"/>
    <property type="evidence" value="ECO:0007669"/>
    <property type="project" value="UniProtKB-UniRule"/>
</dbReference>
<dbReference type="HAMAP" id="MF_01207">
    <property type="entry name" value="MsrQ"/>
    <property type="match status" value="1"/>
</dbReference>
<evidence type="ECO:0000313" key="10">
    <source>
        <dbReference type="EMBL" id="ACL67437.1"/>
    </source>
</evidence>
<dbReference type="EMBL" id="CP001359">
    <property type="protein sequence ID" value="ACL67437.1"/>
    <property type="molecule type" value="Genomic_DNA"/>
</dbReference>
<feature type="transmembrane region" description="Helical" evidence="7">
    <location>
        <begin position="175"/>
        <end position="195"/>
    </location>
</feature>
<evidence type="ECO:0000256" key="2">
    <source>
        <dbReference type="ARBA" id="ARBA00022448"/>
    </source>
</evidence>
<dbReference type="GO" id="GO:0046872">
    <property type="term" value="F:metal ion binding"/>
    <property type="evidence" value="ECO:0007669"/>
    <property type="project" value="UniProtKB-KW"/>
</dbReference>
<feature type="transmembrane region" description="Helical" evidence="7">
    <location>
        <begin position="82"/>
        <end position="99"/>
    </location>
</feature>
<dbReference type="RefSeq" id="WP_015935156.1">
    <property type="nucleotide sequence ID" value="NC_011891.1"/>
</dbReference>
<reference evidence="10" key="1">
    <citation type="submission" date="2009-01" db="EMBL/GenBank/DDBJ databases">
        <title>Complete sequence of Anaeromyxobacter dehalogenans 2CP-1.</title>
        <authorList>
            <consortium name="US DOE Joint Genome Institute"/>
            <person name="Lucas S."/>
            <person name="Copeland A."/>
            <person name="Lapidus A."/>
            <person name="Glavina del Rio T."/>
            <person name="Dalin E."/>
            <person name="Tice H."/>
            <person name="Bruce D."/>
            <person name="Goodwin L."/>
            <person name="Pitluck S."/>
            <person name="Saunders E."/>
            <person name="Brettin T."/>
            <person name="Detter J.C."/>
            <person name="Han C."/>
            <person name="Larimer F."/>
            <person name="Land M."/>
            <person name="Hauser L."/>
            <person name="Kyrpides N."/>
            <person name="Ovchinnikova G."/>
            <person name="Beliaev A.S."/>
            <person name="Richardson P."/>
        </authorList>
    </citation>
    <scope>NUCLEOTIDE SEQUENCE</scope>
    <source>
        <strain evidence="10">2CP-1</strain>
    </source>
</reference>
<keyword evidence="3 7" id="KW-0812">Transmembrane</keyword>
<feature type="compositionally biased region" description="Basic residues" evidence="8">
    <location>
        <begin position="225"/>
        <end position="250"/>
    </location>
</feature>
<keyword evidence="6 7" id="KW-0472">Membrane</keyword>
<keyword evidence="7" id="KW-0997">Cell inner membrane</keyword>
<dbReference type="InterPro" id="IPR013130">
    <property type="entry name" value="Fe3_Rdtase_TM_dom"/>
</dbReference>
<keyword evidence="7" id="KW-0249">Electron transport</keyword>
<comment type="cofactor">
    <cofactor evidence="7">
        <name>heme b</name>
        <dbReference type="ChEBI" id="CHEBI:60344"/>
    </cofactor>
    <text evidence="7">Binds 1 heme b (iron(II)-protoporphyrin IX) group per subunit.</text>
</comment>
<accession>B8J9P9</accession>
<keyword evidence="11" id="KW-1185">Reference proteome</keyword>
<evidence type="ECO:0000256" key="3">
    <source>
        <dbReference type="ARBA" id="ARBA00022692"/>
    </source>
</evidence>
<keyword evidence="7" id="KW-0349">Heme</keyword>
<feature type="region of interest" description="Disordered" evidence="8">
    <location>
        <begin position="200"/>
        <end position="262"/>
    </location>
</feature>
<keyword evidence="5 7" id="KW-0408">Iron</keyword>
<feature type="domain" description="Ferric oxidoreductase" evidence="9">
    <location>
        <begin position="50"/>
        <end position="164"/>
    </location>
</feature>
<dbReference type="GO" id="GO:0030091">
    <property type="term" value="P:protein repair"/>
    <property type="evidence" value="ECO:0007669"/>
    <property type="project" value="UniProtKB-UniRule"/>
</dbReference>
<dbReference type="GO" id="GO:0020037">
    <property type="term" value="F:heme binding"/>
    <property type="evidence" value="ECO:0007669"/>
    <property type="project" value="UniProtKB-UniRule"/>
</dbReference>
<evidence type="ECO:0000259" key="9">
    <source>
        <dbReference type="Pfam" id="PF01794"/>
    </source>
</evidence>
<comment type="similarity">
    <text evidence="7">Belongs to the MsrQ family.</text>
</comment>
<keyword evidence="4 7" id="KW-1133">Transmembrane helix</keyword>
<feature type="compositionally biased region" description="Low complexity" evidence="8">
    <location>
        <begin position="252"/>
        <end position="262"/>
    </location>
</feature>
<evidence type="ECO:0000256" key="4">
    <source>
        <dbReference type="ARBA" id="ARBA00022989"/>
    </source>
</evidence>
<dbReference type="PANTHER" id="PTHR36964">
    <property type="entry name" value="PROTEIN-METHIONINE-SULFOXIDE REDUCTASE HEME-BINDING SUBUNIT MSRQ"/>
    <property type="match status" value="1"/>
</dbReference>
<feature type="transmembrane region" description="Helical" evidence="7">
    <location>
        <begin position="50"/>
        <end position="70"/>
    </location>
</feature>
<feature type="transmembrane region" description="Helical" evidence="7">
    <location>
        <begin position="12"/>
        <end position="30"/>
    </location>
</feature>
<dbReference type="GO" id="GO:0016679">
    <property type="term" value="F:oxidoreductase activity, acting on diphenols and related substances as donors"/>
    <property type="evidence" value="ECO:0007669"/>
    <property type="project" value="TreeGrafter"/>
</dbReference>